<evidence type="ECO:0000313" key="3">
    <source>
        <dbReference type="Proteomes" id="UP000256913"/>
    </source>
</evidence>
<accession>A0A3D9ZTP6</accession>
<protein>
    <submittedName>
        <fullName evidence="2">Uncharacterized protein</fullName>
    </submittedName>
</protein>
<evidence type="ECO:0000313" key="2">
    <source>
        <dbReference type="EMBL" id="REF99984.1"/>
    </source>
</evidence>
<comment type="caution">
    <text evidence="2">The sequence shown here is derived from an EMBL/GenBank/DDBJ whole genome shotgun (WGS) entry which is preliminary data.</text>
</comment>
<keyword evidence="3" id="KW-1185">Reference proteome</keyword>
<feature type="region of interest" description="Disordered" evidence="1">
    <location>
        <begin position="1"/>
        <end position="20"/>
    </location>
</feature>
<dbReference type="EMBL" id="QUMQ01000001">
    <property type="protein sequence ID" value="REF99984.1"/>
    <property type="molecule type" value="Genomic_DNA"/>
</dbReference>
<evidence type="ECO:0000256" key="1">
    <source>
        <dbReference type="SAM" id="MobiDB-lite"/>
    </source>
</evidence>
<dbReference type="Proteomes" id="UP000256913">
    <property type="component" value="Unassembled WGS sequence"/>
</dbReference>
<dbReference type="AlphaFoldDB" id="A0A3D9ZTP6"/>
<reference evidence="2 3" key="1">
    <citation type="submission" date="2018-08" db="EMBL/GenBank/DDBJ databases">
        <title>Sequencing the genomes of 1000 actinobacteria strains.</title>
        <authorList>
            <person name="Klenk H.-P."/>
        </authorList>
    </citation>
    <scope>NUCLEOTIDE SEQUENCE [LARGE SCALE GENOMIC DNA]</scope>
    <source>
        <strain evidence="2 3">DSM 44099</strain>
    </source>
</reference>
<gene>
    <name evidence="2" type="ORF">DFJ67_6031</name>
</gene>
<sequence>MKPQYRHFSTLDRPRNAQPRRVCSPDFHPAGPEFHPWVAVLARPDF</sequence>
<name>A0A3D9ZTP6_9ACTN</name>
<proteinExistence type="predicted"/>
<organism evidence="2 3">
    <name type="scientific">Asanoa ferruginea</name>
    <dbReference type="NCBI Taxonomy" id="53367"/>
    <lineage>
        <taxon>Bacteria</taxon>
        <taxon>Bacillati</taxon>
        <taxon>Actinomycetota</taxon>
        <taxon>Actinomycetes</taxon>
        <taxon>Micromonosporales</taxon>
        <taxon>Micromonosporaceae</taxon>
        <taxon>Asanoa</taxon>
    </lineage>
</organism>